<accession>A0A2M4DAF5</accession>
<dbReference type="EMBL" id="GGFL01010384">
    <property type="protein sequence ID" value="MBW74562.1"/>
    <property type="molecule type" value="Transcribed_RNA"/>
</dbReference>
<dbReference type="AlphaFoldDB" id="A0A2M4DAF5"/>
<keyword evidence="1" id="KW-0732">Signal</keyword>
<name>A0A2M4DAF5_ANODA</name>
<sequence>MMMLFGAMMFVSWLTVLLFSRTSQPSWLMNSAHGAILSIRQQDISKAGEQWYTGNVASWIEFSRRQRCSSSREQGHPLESCCATFSASSAASTLRSRAGTWKNDLPSISRYESNAFRLSSPCSELKFIRNDSSCSSENVPARFSCRRCPWP</sequence>
<protein>
    <submittedName>
        <fullName evidence="2">Putative secreted protein</fullName>
    </submittedName>
</protein>
<feature type="signal peptide" evidence="1">
    <location>
        <begin position="1"/>
        <end position="25"/>
    </location>
</feature>
<organism evidence="2">
    <name type="scientific">Anopheles darlingi</name>
    <name type="common">Mosquito</name>
    <dbReference type="NCBI Taxonomy" id="43151"/>
    <lineage>
        <taxon>Eukaryota</taxon>
        <taxon>Metazoa</taxon>
        <taxon>Ecdysozoa</taxon>
        <taxon>Arthropoda</taxon>
        <taxon>Hexapoda</taxon>
        <taxon>Insecta</taxon>
        <taxon>Pterygota</taxon>
        <taxon>Neoptera</taxon>
        <taxon>Endopterygota</taxon>
        <taxon>Diptera</taxon>
        <taxon>Nematocera</taxon>
        <taxon>Culicoidea</taxon>
        <taxon>Culicidae</taxon>
        <taxon>Anophelinae</taxon>
        <taxon>Anopheles</taxon>
    </lineage>
</organism>
<evidence type="ECO:0000256" key="1">
    <source>
        <dbReference type="SAM" id="SignalP"/>
    </source>
</evidence>
<evidence type="ECO:0000313" key="2">
    <source>
        <dbReference type="EMBL" id="MBW74562.1"/>
    </source>
</evidence>
<feature type="chain" id="PRO_5014915169" evidence="1">
    <location>
        <begin position="26"/>
        <end position="151"/>
    </location>
</feature>
<reference evidence="2" key="1">
    <citation type="submission" date="2018-01" db="EMBL/GenBank/DDBJ databases">
        <title>An insight into the sialome of Amazonian anophelines.</title>
        <authorList>
            <person name="Ribeiro J.M."/>
            <person name="Scarpassa V."/>
            <person name="Calvo E."/>
        </authorList>
    </citation>
    <scope>NUCLEOTIDE SEQUENCE</scope>
</reference>
<proteinExistence type="predicted"/>